<sequence length="166" mass="18134">MVQGQKKNIRDNIICDEQAADALPMRFTAAAIILLVLTFLSGTAFSGIMEKKSLHDAEAVVSTIESNAEMISANGAGNRITLDIDVPEKVTLVLGAVPGREDKWPGDARNYYIITDSKQLMGESPAAYSNEYLNGTAVFGPGNHRIVLESVKRTTDNRIFVKIYEN</sequence>
<keyword evidence="1" id="KW-1133">Transmembrane helix</keyword>
<evidence type="ECO:0000256" key="1">
    <source>
        <dbReference type="SAM" id="Phobius"/>
    </source>
</evidence>
<keyword evidence="1" id="KW-0472">Membrane</keyword>
<evidence type="ECO:0008006" key="4">
    <source>
        <dbReference type="Google" id="ProtNLM"/>
    </source>
</evidence>
<reference evidence="2 3" key="1">
    <citation type="submission" date="2020-06" db="EMBL/GenBank/DDBJ databases">
        <title>Methanolobus halotolerans sp. nov., isolated from a saline lake Tus in Siberia.</title>
        <authorList>
            <person name="Shen Y."/>
            <person name="Chen S.-C."/>
            <person name="Lai M.-C."/>
            <person name="Huang H.-H."/>
            <person name="Chiu H.-H."/>
            <person name="Tang S.-L."/>
            <person name="Rogozin D.Y."/>
            <person name="Degermendzhy A.G."/>
        </authorList>
    </citation>
    <scope>NUCLEOTIDE SEQUENCE [LARGE SCALE GENOMIC DNA]</scope>
    <source>
        <strain evidence="2 3">DSM 21339</strain>
    </source>
</reference>
<dbReference type="RefSeq" id="WP_176965467.1">
    <property type="nucleotide sequence ID" value="NZ_CP058215.1"/>
</dbReference>
<protein>
    <recommendedName>
        <fullName evidence="4">Class III signal peptide-containing protein</fullName>
    </recommendedName>
</protein>
<evidence type="ECO:0000313" key="2">
    <source>
        <dbReference type="EMBL" id="QLC50411.1"/>
    </source>
</evidence>
<proteinExistence type="predicted"/>
<name>A0A7D5E8S8_9EURY</name>
<evidence type="ECO:0000313" key="3">
    <source>
        <dbReference type="Proteomes" id="UP000509594"/>
    </source>
</evidence>
<dbReference type="Proteomes" id="UP000509594">
    <property type="component" value="Chromosome"/>
</dbReference>
<organism evidence="2 3">
    <name type="scientific">Methanolobus zinderi</name>
    <dbReference type="NCBI Taxonomy" id="536044"/>
    <lineage>
        <taxon>Archaea</taxon>
        <taxon>Methanobacteriati</taxon>
        <taxon>Methanobacteriota</taxon>
        <taxon>Stenosarchaea group</taxon>
        <taxon>Methanomicrobia</taxon>
        <taxon>Methanosarcinales</taxon>
        <taxon>Methanosarcinaceae</taxon>
        <taxon>Methanolobus</taxon>
    </lineage>
</organism>
<gene>
    <name evidence="2" type="ORF">HWN40_09250</name>
</gene>
<feature type="transmembrane region" description="Helical" evidence="1">
    <location>
        <begin position="27"/>
        <end position="48"/>
    </location>
</feature>
<keyword evidence="1" id="KW-0812">Transmembrane</keyword>
<keyword evidence="3" id="KW-1185">Reference proteome</keyword>
<dbReference type="OrthoDB" id="136375at2157"/>
<dbReference type="AlphaFoldDB" id="A0A7D5E8S8"/>
<dbReference type="GeneID" id="55821859"/>
<dbReference type="EMBL" id="CP058215">
    <property type="protein sequence ID" value="QLC50411.1"/>
    <property type="molecule type" value="Genomic_DNA"/>
</dbReference>
<accession>A0A7D5E8S8</accession>
<dbReference type="KEGG" id="mzi:HWN40_09250"/>